<dbReference type="OrthoDB" id="9808813at2"/>
<dbReference type="Gene3D" id="1.10.150.20">
    <property type="entry name" value="5' to 3' exonuclease, C-terminal subdomain"/>
    <property type="match status" value="1"/>
</dbReference>
<dbReference type="CDD" id="cd01700">
    <property type="entry name" value="PolY_Pol_V_umuC"/>
    <property type="match status" value="1"/>
</dbReference>
<evidence type="ECO:0000259" key="6">
    <source>
        <dbReference type="PROSITE" id="PS50173"/>
    </source>
</evidence>
<dbReference type="RefSeq" id="WP_090486432.1">
    <property type="nucleotide sequence ID" value="NZ_FOUO01000014.1"/>
</dbReference>
<dbReference type="InterPro" id="IPR001126">
    <property type="entry name" value="UmuC"/>
</dbReference>
<evidence type="ECO:0000256" key="1">
    <source>
        <dbReference type="ARBA" id="ARBA00010945"/>
    </source>
</evidence>
<dbReference type="Proteomes" id="UP000199556">
    <property type="component" value="Unassembled WGS sequence"/>
</dbReference>
<dbReference type="GO" id="GO:0009432">
    <property type="term" value="P:SOS response"/>
    <property type="evidence" value="ECO:0007669"/>
    <property type="project" value="UniProtKB-KW"/>
</dbReference>
<dbReference type="Pfam" id="PF00817">
    <property type="entry name" value="IMS"/>
    <property type="match status" value="1"/>
</dbReference>
<evidence type="ECO:0000256" key="5">
    <source>
        <dbReference type="ARBA" id="ARBA00023236"/>
    </source>
</evidence>
<dbReference type="PANTHER" id="PTHR11076">
    <property type="entry name" value="DNA REPAIR POLYMERASE UMUC / TRANSFERASE FAMILY MEMBER"/>
    <property type="match status" value="1"/>
</dbReference>
<reference evidence="7 8" key="1">
    <citation type="submission" date="2016-10" db="EMBL/GenBank/DDBJ databases">
        <authorList>
            <person name="de Groot N.N."/>
        </authorList>
    </citation>
    <scope>NUCLEOTIDE SEQUENCE [LARGE SCALE GENOMIC DNA]</scope>
    <source>
        <strain evidence="7 8">DSM 4180</strain>
    </source>
</reference>
<dbReference type="STRING" id="195064.SAMN05421721_1142"/>
<dbReference type="Pfam" id="PF13438">
    <property type="entry name" value="DUF4113"/>
    <property type="match status" value="1"/>
</dbReference>
<keyword evidence="3" id="KW-0741">SOS mutagenesis</keyword>
<dbReference type="AlphaFoldDB" id="A0A1I4S7S5"/>
<keyword evidence="4" id="KW-0234">DNA repair</keyword>
<evidence type="ECO:0000256" key="2">
    <source>
        <dbReference type="ARBA" id="ARBA00022763"/>
    </source>
</evidence>
<name>A0A1I4S7S5_ECTMO</name>
<evidence type="ECO:0000313" key="7">
    <source>
        <dbReference type="EMBL" id="SFM60545.1"/>
    </source>
</evidence>
<dbReference type="NCBIfam" id="NF002955">
    <property type="entry name" value="PRK03609.1"/>
    <property type="match status" value="1"/>
</dbReference>
<evidence type="ECO:0000256" key="4">
    <source>
        <dbReference type="ARBA" id="ARBA00023204"/>
    </source>
</evidence>
<dbReference type="InterPro" id="IPR050116">
    <property type="entry name" value="DNA_polymerase-Y"/>
</dbReference>
<dbReference type="Gene3D" id="3.40.1170.60">
    <property type="match status" value="1"/>
</dbReference>
<dbReference type="Pfam" id="PF11799">
    <property type="entry name" value="IMS_C"/>
    <property type="match status" value="1"/>
</dbReference>
<dbReference type="PANTHER" id="PTHR11076:SF34">
    <property type="entry name" value="PROTEIN UMUC"/>
    <property type="match status" value="1"/>
</dbReference>
<evidence type="ECO:0000256" key="3">
    <source>
        <dbReference type="ARBA" id="ARBA00023199"/>
    </source>
</evidence>
<gene>
    <name evidence="7" type="ORF">SAMN05421721_1142</name>
</gene>
<dbReference type="GO" id="GO:0042276">
    <property type="term" value="P:error-prone translesion synthesis"/>
    <property type="evidence" value="ECO:0007669"/>
    <property type="project" value="TreeGrafter"/>
</dbReference>
<dbReference type="GO" id="GO:0005829">
    <property type="term" value="C:cytosol"/>
    <property type="evidence" value="ECO:0007669"/>
    <property type="project" value="TreeGrafter"/>
</dbReference>
<evidence type="ECO:0000313" key="8">
    <source>
        <dbReference type="Proteomes" id="UP000199556"/>
    </source>
</evidence>
<comment type="similarity">
    <text evidence="1">Belongs to the DNA polymerase type-Y family.</text>
</comment>
<dbReference type="EMBL" id="FOUO01000014">
    <property type="protein sequence ID" value="SFM60545.1"/>
    <property type="molecule type" value="Genomic_DNA"/>
</dbReference>
<proteinExistence type="inferred from homology"/>
<dbReference type="InterPro" id="IPR017961">
    <property type="entry name" value="DNA_pol_Y-fam_little_finger"/>
</dbReference>
<dbReference type="SUPFAM" id="SSF56672">
    <property type="entry name" value="DNA/RNA polymerases"/>
    <property type="match status" value="1"/>
</dbReference>
<dbReference type="GO" id="GO:0003684">
    <property type="term" value="F:damaged DNA binding"/>
    <property type="evidence" value="ECO:0007669"/>
    <property type="project" value="InterPro"/>
</dbReference>
<feature type="domain" description="UmuC" evidence="6">
    <location>
        <begin position="7"/>
        <end position="191"/>
    </location>
</feature>
<dbReference type="GO" id="GO:0006281">
    <property type="term" value="P:DNA repair"/>
    <property type="evidence" value="ECO:0007669"/>
    <property type="project" value="UniProtKB-KW"/>
</dbReference>
<keyword evidence="2" id="KW-0227">DNA damage</keyword>
<dbReference type="InterPro" id="IPR025188">
    <property type="entry name" value="DUF4113"/>
</dbReference>
<keyword evidence="5" id="KW-0742">SOS response</keyword>
<protein>
    <submittedName>
        <fullName evidence="7">DNA polymerase V</fullName>
    </submittedName>
</protein>
<dbReference type="PROSITE" id="PS50173">
    <property type="entry name" value="UMUC"/>
    <property type="match status" value="1"/>
</dbReference>
<organism evidence="7 8">
    <name type="scientific">Ectothiorhodospira mobilis</name>
    <dbReference type="NCBI Taxonomy" id="195064"/>
    <lineage>
        <taxon>Bacteria</taxon>
        <taxon>Pseudomonadati</taxon>
        <taxon>Pseudomonadota</taxon>
        <taxon>Gammaproteobacteria</taxon>
        <taxon>Chromatiales</taxon>
        <taxon>Ectothiorhodospiraceae</taxon>
        <taxon>Ectothiorhodospira</taxon>
    </lineage>
</organism>
<sequence length="424" mass="46845">MSRSGLFALVDCNHFYAACERVFRPDLRHRPVVVLSNNDGCVVARSPEARALGIPMGVPVFQVRSLIRRHGVAVFSSNYALYADLSARVMQILEGLAPRVEVYSIDEAFLDLSGFGGRDLEGFGRELRETVGRWTGIPTCVGIAPTKTLSKLANALAKADAGAGGVMLLQDPRQREAALARMPVTAVWGVGRRLGARLQAAGIDTAGQLARAEPGWIRRRFSVVLERTVRELRGESCLDLDPGDEARQQVLCSRSFGERITCKGRMREAVSTYVARAAEKLRQDDRLARQVSVFIQTALYREDEPRYARTATGALAEPSRDIRVLSRLALELLDGIWKEGHAYAKAGVLLADLHAPGTWQSDLFAPAGDTARSDELMRVMDRINGQGRGRVWLAGQGMQRPWAMRRAHLSPAYTTRWDALPRVR</sequence>
<dbReference type="InterPro" id="IPR043128">
    <property type="entry name" value="Rev_trsase/Diguanyl_cyclase"/>
</dbReference>
<dbReference type="Gene3D" id="3.30.70.270">
    <property type="match status" value="1"/>
</dbReference>
<dbReference type="GO" id="GO:0003887">
    <property type="term" value="F:DNA-directed DNA polymerase activity"/>
    <property type="evidence" value="ECO:0007669"/>
    <property type="project" value="TreeGrafter"/>
</dbReference>
<accession>A0A1I4S7S5</accession>
<dbReference type="InterPro" id="IPR043502">
    <property type="entry name" value="DNA/RNA_pol_sf"/>
</dbReference>
<keyword evidence="8" id="KW-1185">Reference proteome</keyword>